<dbReference type="PANTHER" id="PTHR33993:SF14">
    <property type="entry name" value="GB|AAF24581.1"/>
    <property type="match status" value="1"/>
</dbReference>
<accession>A0A5S4HB40</accession>
<dbReference type="InterPro" id="IPR029068">
    <property type="entry name" value="Glyas_Bleomycin-R_OHBP_Dase"/>
</dbReference>
<dbReference type="InterPro" id="IPR037523">
    <property type="entry name" value="VOC_core"/>
</dbReference>
<keyword evidence="3" id="KW-1185">Reference proteome</keyword>
<gene>
    <name evidence="2" type="ORF">ETD96_00115</name>
</gene>
<dbReference type="EMBL" id="VCKZ01000001">
    <property type="protein sequence ID" value="TMR42453.1"/>
    <property type="molecule type" value="Genomic_DNA"/>
</dbReference>
<dbReference type="Pfam" id="PF00903">
    <property type="entry name" value="Glyoxalase"/>
    <property type="match status" value="1"/>
</dbReference>
<organism evidence="2 3">
    <name type="scientific">Actinomadura geliboluensis</name>
    <dbReference type="NCBI Taxonomy" id="882440"/>
    <lineage>
        <taxon>Bacteria</taxon>
        <taxon>Bacillati</taxon>
        <taxon>Actinomycetota</taxon>
        <taxon>Actinomycetes</taxon>
        <taxon>Streptosporangiales</taxon>
        <taxon>Thermomonosporaceae</taxon>
        <taxon>Actinomadura</taxon>
    </lineage>
</organism>
<dbReference type="AlphaFoldDB" id="A0A5S4HB40"/>
<evidence type="ECO:0000313" key="2">
    <source>
        <dbReference type="EMBL" id="TMR42453.1"/>
    </source>
</evidence>
<reference evidence="2 3" key="1">
    <citation type="submission" date="2019-05" db="EMBL/GenBank/DDBJ databases">
        <title>Draft genome sequence of Actinomadura geliboluensis A8036.</title>
        <authorList>
            <person name="Saricaoglu S."/>
            <person name="Isik K."/>
        </authorList>
    </citation>
    <scope>NUCLEOTIDE SEQUENCE [LARGE SCALE GENOMIC DNA]</scope>
    <source>
        <strain evidence="2 3">A8036</strain>
    </source>
</reference>
<feature type="domain" description="VOC" evidence="1">
    <location>
        <begin position="142"/>
        <end position="254"/>
    </location>
</feature>
<sequence length="266" mass="28691">MPLVTGHRPGWPCWVELATPDRSASERFYSGLFGWDSYTLLVPHRGEVEVFTLDGADGEEVAGLEPLADPAQPASWTCYFRTADMAATTTALHRAGGSELIEAADLGNLGRAALWGDPQGADFAVIDTYDFIGARVVDEPSAPCWIQLATSDVAGARRFYGEVFGWRPVDREYFGIAYTEFKVDEQSVAGMLALEGPVSRPEWMPFFEVADCDAAADRAAKLGAEVSVPPTGTRSGRFAILTDPTGARLGVITPDPGTRAGFRLRP</sequence>
<dbReference type="InterPro" id="IPR052164">
    <property type="entry name" value="Anthracycline_SecMetBiosynth"/>
</dbReference>
<dbReference type="RefSeq" id="WP_138631983.1">
    <property type="nucleotide sequence ID" value="NZ_JASWDG010000015.1"/>
</dbReference>
<dbReference type="PANTHER" id="PTHR33993">
    <property type="entry name" value="GLYOXALASE-RELATED"/>
    <property type="match status" value="1"/>
</dbReference>
<evidence type="ECO:0000313" key="3">
    <source>
        <dbReference type="Proteomes" id="UP000305238"/>
    </source>
</evidence>
<dbReference type="PROSITE" id="PS51819">
    <property type="entry name" value="VOC"/>
    <property type="match status" value="2"/>
</dbReference>
<dbReference type="InterPro" id="IPR004360">
    <property type="entry name" value="Glyas_Fos-R_dOase_dom"/>
</dbReference>
<proteinExistence type="predicted"/>
<dbReference type="Proteomes" id="UP000305238">
    <property type="component" value="Unassembled WGS sequence"/>
</dbReference>
<dbReference type="CDD" id="cd07247">
    <property type="entry name" value="SgaA_N_like"/>
    <property type="match status" value="1"/>
</dbReference>
<protein>
    <submittedName>
        <fullName evidence="2">VOC family protein</fullName>
    </submittedName>
</protein>
<name>A0A5S4HB40_9ACTN</name>
<dbReference type="SUPFAM" id="SSF54593">
    <property type="entry name" value="Glyoxalase/Bleomycin resistance protein/Dihydroxybiphenyl dioxygenase"/>
    <property type="match status" value="2"/>
</dbReference>
<dbReference type="Gene3D" id="3.10.180.10">
    <property type="entry name" value="2,3-Dihydroxybiphenyl 1,2-Dioxygenase, domain 1"/>
    <property type="match status" value="2"/>
</dbReference>
<comment type="caution">
    <text evidence="2">The sequence shown here is derived from an EMBL/GenBank/DDBJ whole genome shotgun (WGS) entry which is preliminary data.</text>
</comment>
<dbReference type="OrthoDB" id="9793039at2"/>
<feature type="domain" description="VOC" evidence="1">
    <location>
        <begin position="11"/>
        <end position="128"/>
    </location>
</feature>
<evidence type="ECO:0000259" key="1">
    <source>
        <dbReference type="PROSITE" id="PS51819"/>
    </source>
</evidence>